<dbReference type="InterPro" id="IPR052955">
    <property type="entry name" value="UPF0703_membrane_permease"/>
</dbReference>
<dbReference type="Pfam" id="PF21537">
    <property type="entry name" value="DUF1980_C"/>
    <property type="match status" value="1"/>
</dbReference>
<sequence>MNRQAQACIMILLGGAVLRASLTDLYLRYVKEGLRPFLIGASLLLIVTGVMTLWYELRPAAGNERGAAPPVSPKSGESTRTAAAHGHDDHGHHEPRVAWLLLLPVLGLLLVAPPALGSYAAAQTGTALTADQDYEYPPLPAGDPVQTSVLDYAARALFDRGRSLDGRRVQLTGFIVSGPGGKPILARMIMSCCAGDGRPVKVGMTGDAPAGLAADTWIEVTGRYTDRLGRDPVNEVEIPYIQVESWRQVQQPTNPYG</sequence>
<evidence type="ECO:0000313" key="5">
    <source>
        <dbReference type="Proteomes" id="UP000000235"/>
    </source>
</evidence>
<dbReference type="NCBIfam" id="TIGR03943">
    <property type="entry name" value="TIGR03943 family putative permease subunit"/>
    <property type="match status" value="1"/>
</dbReference>
<keyword evidence="2" id="KW-0472">Membrane</keyword>
<organism evidence="4 5">
    <name type="scientific">Salinispora tropica (strain ATCC BAA-916 / DSM 44818 / JCM 13857 / NBRC 105044 / CNB-440)</name>
    <dbReference type="NCBI Taxonomy" id="369723"/>
    <lineage>
        <taxon>Bacteria</taxon>
        <taxon>Bacillati</taxon>
        <taxon>Actinomycetota</taxon>
        <taxon>Actinomycetes</taxon>
        <taxon>Micromonosporales</taxon>
        <taxon>Micromonosporaceae</taxon>
        <taxon>Salinispora</taxon>
    </lineage>
</organism>
<protein>
    <recommendedName>
        <fullName evidence="3">DUF1980 domain-containing protein</fullName>
    </recommendedName>
</protein>
<name>A4X8U3_SALTO</name>
<accession>A4X8U3</accession>
<evidence type="ECO:0000256" key="2">
    <source>
        <dbReference type="SAM" id="Phobius"/>
    </source>
</evidence>
<dbReference type="InterPro" id="IPR015402">
    <property type="entry name" value="DUF1980"/>
</dbReference>
<gene>
    <name evidence="4" type="ordered locus">Strop_2852</name>
</gene>
<dbReference type="PATRIC" id="fig|369723.5.peg.2937"/>
<dbReference type="RefSeq" id="WP_012014072.1">
    <property type="nucleotide sequence ID" value="NC_009380.1"/>
</dbReference>
<feature type="domain" description="DUF1980" evidence="3">
    <location>
        <begin position="165"/>
        <end position="256"/>
    </location>
</feature>
<dbReference type="KEGG" id="stp:Strop_2852"/>
<evidence type="ECO:0000256" key="1">
    <source>
        <dbReference type="SAM" id="MobiDB-lite"/>
    </source>
</evidence>
<evidence type="ECO:0000259" key="3">
    <source>
        <dbReference type="Pfam" id="PF21537"/>
    </source>
</evidence>
<dbReference type="InterPro" id="IPR048447">
    <property type="entry name" value="DUF1980_C"/>
</dbReference>
<dbReference type="PANTHER" id="PTHR40047:SF1">
    <property type="entry name" value="UPF0703 PROTEIN YCGQ"/>
    <property type="match status" value="1"/>
</dbReference>
<dbReference type="PANTHER" id="PTHR40047">
    <property type="entry name" value="UPF0703 PROTEIN YCGQ"/>
    <property type="match status" value="1"/>
</dbReference>
<keyword evidence="5" id="KW-1185">Reference proteome</keyword>
<proteinExistence type="predicted"/>
<reference evidence="5" key="1">
    <citation type="journal article" date="2007" name="Proc. Natl. Acad. Sci. U.S.A.">
        <title>Genome sequencing reveals complex secondary metabolome in the marine actinomycete Salinispora tropica.</title>
        <authorList>
            <person name="Udwary D.W."/>
            <person name="Zeigler L."/>
            <person name="Asolkar R.N."/>
            <person name="Singan V."/>
            <person name="Lapidus A."/>
            <person name="Fenical W."/>
            <person name="Jensen P.R."/>
            <person name="Moore B.S."/>
        </authorList>
    </citation>
    <scope>NUCLEOTIDE SEQUENCE [LARGE SCALE GENOMIC DNA]</scope>
    <source>
        <strain evidence="5">ATCC BAA-916 / DSM 44818 / CNB-440</strain>
    </source>
</reference>
<keyword evidence="2" id="KW-0812">Transmembrane</keyword>
<dbReference type="HOGENOM" id="CLU_079638_0_0_11"/>
<dbReference type="STRING" id="369723.Strop_2852"/>
<feature type="transmembrane region" description="Helical" evidence="2">
    <location>
        <begin position="97"/>
        <end position="116"/>
    </location>
</feature>
<dbReference type="AlphaFoldDB" id="A4X8U3"/>
<dbReference type="EMBL" id="CP000667">
    <property type="protein sequence ID" value="ABP55293.1"/>
    <property type="molecule type" value="Genomic_DNA"/>
</dbReference>
<dbReference type="eggNOG" id="COG3689">
    <property type="taxonomic scope" value="Bacteria"/>
</dbReference>
<feature type="transmembrane region" description="Helical" evidence="2">
    <location>
        <begin position="35"/>
        <end position="55"/>
    </location>
</feature>
<evidence type="ECO:0000313" key="4">
    <source>
        <dbReference type="EMBL" id="ABP55293.1"/>
    </source>
</evidence>
<keyword evidence="2" id="KW-1133">Transmembrane helix</keyword>
<dbReference type="Proteomes" id="UP000000235">
    <property type="component" value="Chromosome"/>
</dbReference>
<feature type="region of interest" description="Disordered" evidence="1">
    <location>
        <begin position="63"/>
        <end position="90"/>
    </location>
</feature>